<dbReference type="AlphaFoldDB" id="A0A4U5P0H6"/>
<keyword evidence="3" id="KW-1185">Reference proteome</keyword>
<reference evidence="2 3" key="1">
    <citation type="journal article" date="2015" name="Genome Biol.">
        <title>Comparative genomics of Steinernema reveals deeply conserved gene regulatory networks.</title>
        <authorList>
            <person name="Dillman A.R."/>
            <person name="Macchietto M."/>
            <person name="Porter C.F."/>
            <person name="Rogers A."/>
            <person name="Williams B."/>
            <person name="Antoshechkin I."/>
            <person name="Lee M.M."/>
            <person name="Goodwin Z."/>
            <person name="Lu X."/>
            <person name="Lewis E.E."/>
            <person name="Goodrich-Blair H."/>
            <person name="Stock S.P."/>
            <person name="Adams B.J."/>
            <person name="Sternberg P.W."/>
            <person name="Mortazavi A."/>
        </authorList>
    </citation>
    <scope>NUCLEOTIDE SEQUENCE [LARGE SCALE GENOMIC DNA]</scope>
    <source>
        <strain evidence="2 3">ALL</strain>
    </source>
</reference>
<organism evidence="2 3">
    <name type="scientific">Steinernema carpocapsae</name>
    <name type="common">Entomopathogenic nematode</name>
    <dbReference type="NCBI Taxonomy" id="34508"/>
    <lineage>
        <taxon>Eukaryota</taxon>
        <taxon>Metazoa</taxon>
        <taxon>Ecdysozoa</taxon>
        <taxon>Nematoda</taxon>
        <taxon>Chromadorea</taxon>
        <taxon>Rhabditida</taxon>
        <taxon>Tylenchina</taxon>
        <taxon>Panagrolaimomorpha</taxon>
        <taxon>Strongyloidoidea</taxon>
        <taxon>Steinernematidae</taxon>
        <taxon>Steinernema</taxon>
    </lineage>
</organism>
<sequence>MTLSQPNPEAPYGKLEDGELEESDAEIHEAAKETEQGSVQLQHQRHMNQITGRGRTPSPPPRPKIPQGYVAQSHRKLIGDDFHQPRDEFKAAVSRQGPEVASLRIFPISARLL</sequence>
<name>A0A4U5P0H6_STECR</name>
<comment type="caution">
    <text evidence="2">The sequence shown here is derived from an EMBL/GenBank/DDBJ whole genome shotgun (WGS) entry which is preliminary data.</text>
</comment>
<evidence type="ECO:0000313" key="2">
    <source>
        <dbReference type="EMBL" id="TKR89428.1"/>
    </source>
</evidence>
<evidence type="ECO:0000256" key="1">
    <source>
        <dbReference type="SAM" id="MobiDB-lite"/>
    </source>
</evidence>
<protein>
    <submittedName>
        <fullName evidence="2">Uncharacterized protein</fullName>
    </submittedName>
</protein>
<reference evidence="2 3" key="2">
    <citation type="journal article" date="2019" name="G3 (Bethesda)">
        <title>Hybrid Assembly of the Genome of the Entomopathogenic Nematode Steinernema carpocapsae Identifies the X-Chromosome.</title>
        <authorList>
            <person name="Serra L."/>
            <person name="Macchietto M."/>
            <person name="Macias-Munoz A."/>
            <person name="McGill C.J."/>
            <person name="Rodriguez I.M."/>
            <person name="Rodriguez B."/>
            <person name="Murad R."/>
            <person name="Mortazavi A."/>
        </authorList>
    </citation>
    <scope>NUCLEOTIDE SEQUENCE [LARGE SCALE GENOMIC DNA]</scope>
    <source>
        <strain evidence="2 3">ALL</strain>
    </source>
</reference>
<dbReference type="EMBL" id="AZBU02000003">
    <property type="protein sequence ID" value="TKR89428.1"/>
    <property type="molecule type" value="Genomic_DNA"/>
</dbReference>
<feature type="compositionally biased region" description="Polar residues" evidence="1">
    <location>
        <begin position="36"/>
        <end position="51"/>
    </location>
</feature>
<accession>A0A4U5P0H6</accession>
<feature type="region of interest" description="Disordered" evidence="1">
    <location>
        <begin position="1"/>
        <end position="68"/>
    </location>
</feature>
<proteinExistence type="predicted"/>
<gene>
    <name evidence="2" type="ORF">L596_013533</name>
</gene>
<dbReference type="Proteomes" id="UP000298663">
    <property type="component" value="Unassembled WGS sequence"/>
</dbReference>
<feature type="compositionally biased region" description="Basic and acidic residues" evidence="1">
    <location>
        <begin position="25"/>
        <end position="35"/>
    </location>
</feature>
<evidence type="ECO:0000313" key="3">
    <source>
        <dbReference type="Proteomes" id="UP000298663"/>
    </source>
</evidence>